<dbReference type="EnsemblPlants" id="AET1Gv20886900.16">
    <property type="protein sequence ID" value="AET1Gv20886900.16"/>
    <property type="gene ID" value="AET1Gv20886900"/>
</dbReference>
<organism evidence="4 5">
    <name type="scientific">Aegilops tauschii subsp. strangulata</name>
    <name type="common">Goatgrass</name>
    <dbReference type="NCBI Taxonomy" id="200361"/>
    <lineage>
        <taxon>Eukaryota</taxon>
        <taxon>Viridiplantae</taxon>
        <taxon>Streptophyta</taxon>
        <taxon>Embryophyta</taxon>
        <taxon>Tracheophyta</taxon>
        <taxon>Spermatophyta</taxon>
        <taxon>Magnoliopsida</taxon>
        <taxon>Liliopsida</taxon>
        <taxon>Poales</taxon>
        <taxon>Poaceae</taxon>
        <taxon>BOP clade</taxon>
        <taxon>Pooideae</taxon>
        <taxon>Triticodae</taxon>
        <taxon>Triticeae</taxon>
        <taxon>Triticinae</taxon>
        <taxon>Aegilops</taxon>
    </lineage>
</organism>
<keyword evidence="3" id="KW-0472">Membrane</keyword>
<keyword evidence="2" id="KW-1133">Transmembrane helix</keyword>
<evidence type="ECO:0000256" key="3">
    <source>
        <dbReference type="ARBA" id="ARBA00023136"/>
    </source>
</evidence>
<evidence type="ECO:0000313" key="4">
    <source>
        <dbReference type="EnsemblPlants" id="AET1Gv20886900.16"/>
    </source>
</evidence>
<dbReference type="GO" id="GO:0005524">
    <property type="term" value="F:ATP binding"/>
    <property type="evidence" value="ECO:0007669"/>
    <property type="project" value="InterPro"/>
</dbReference>
<dbReference type="Gramene" id="AET1Gv20886900.16">
    <property type="protein sequence ID" value="AET1Gv20886900.16"/>
    <property type="gene ID" value="AET1Gv20886900"/>
</dbReference>
<reference evidence="4" key="5">
    <citation type="journal article" date="2021" name="G3 (Bethesda)">
        <title>Aegilops tauschii genome assembly Aet v5.0 features greater sequence contiguity and improved annotation.</title>
        <authorList>
            <person name="Wang L."/>
            <person name="Zhu T."/>
            <person name="Rodriguez J.C."/>
            <person name="Deal K.R."/>
            <person name="Dubcovsky J."/>
            <person name="McGuire P.E."/>
            <person name="Lux T."/>
            <person name="Spannagl M."/>
            <person name="Mayer K.F.X."/>
            <person name="Baldrich P."/>
            <person name="Meyers B.C."/>
            <person name="Huo N."/>
            <person name="Gu Y.Q."/>
            <person name="Zhou H."/>
            <person name="Devos K.M."/>
            <person name="Bennetzen J.L."/>
            <person name="Unver T."/>
            <person name="Budak H."/>
            <person name="Gulick P.J."/>
            <person name="Galiba G."/>
            <person name="Kalapos B."/>
            <person name="Nelson D.R."/>
            <person name="Li P."/>
            <person name="You F.M."/>
            <person name="Luo M.C."/>
            <person name="Dvorak J."/>
        </authorList>
    </citation>
    <scope>NUCLEOTIDE SEQUENCE [LARGE SCALE GENOMIC DNA]</scope>
    <source>
        <strain evidence="4">cv. AL8/78</strain>
    </source>
</reference>
<sequence length="67" mass="7271">MLVGTVAALASGMSQVVMSIIFGRMVDAFGGATRDTILPRVDKVPFCFCMNLVRRLLVAVSGDPRRR</sequence>
<reference evidence="4" key="3">
    <citation type="journal article" date="2017" name="Nature">
        <title>Genome sequence of the progenitor of the wheat D genome Aegilops tauschii.</title>
        <authorList>
            <person name="Luo M.C."/>
            <person name="Gu Y.Q."/>
            <person name="Puiu D."/>
            <person name="Wang H."/>
            <person name="Twardziok S.O."/>
            <person name="Deal K.R."/>
            <person name="Huo N."/>
            <person name="Zhu T."/>
            <person name="Wang L."/>
            <person name="Wang Y."/>
            <person name="McGuire P.E."/>
            <person name="Liu S."/>
            <person name="Long H."/>
            <person name="Ramasamy R.K."/>
            <person name="Rodriguez J.C."/>
            <person name="Van S.L."/>
            <person name="Yuan L."/>
            <person name="Wang Z."/>
            <person name="Xia Z."/>
            <person name="Xiao L."/>
            <person name="Anderson O.D."/>
            <person name="Ouyang S."/>
            <person name="Liang Y."/>
            <person name="Zimin A.V."/>
            <person name="Pertea G."/>
            <person name="Qi P."/>
            <person name="Bennetzen J.L."/>
            <person name="Dai X."/>
            <person name="Dawson M.W."/>
            <person name="Muller H.G."/>
            <person name="Kugler K."/>
            <person name="Rivarola-Duarte L."/>
            <person name="Spannagl M."/>
            <person name="Mayer K.F.X."/>
            <person name="Lu F.H."/>
            <person name="Bevan M.W."/>
            <person name="Leroy P."/>
            <person name="Li P."/>
            <person name="You F.M."/>
            <person name="Sun Q."/>
            <person name="Liu Z."/>
            <person name="Lyons E."/>
            <person name="Wicker T."/>
            <person name="Salzberg S.L."/>
            <person name="Devos K.M."/>
            <person name="Dvorak J."/>
        </authorList>
    </citation>
    <scope>NUCLEOTIDE SEQUENCE [LARGE SCALE GENOMIC DNA]</scope>
    <source>
        <strain evidence="4">cv. AL8/78</strain>
    </source>
</reference>
<protein>
    <submittedName>
        <fullName evidence="4">Uncharacterized protein</fullName>
    </submittedName>
</protein>
<keyword evidence="5" id="KW-1185">Reference proteome</keyword>
<reference evidence="4" key="4">
    <citation type="submission" date="2019-03" db="UniProtKB">
        <authorList>
            <consortium name="EnsemblPlants"/>
        </authorList>
    </citation>
    <scope>IDENTIFICATION</scope>
</reference>
<reference evidence="5" key="1">
    <citation type="journal article" date="2014" name="Science">
        <title>Ancient hybridizations among the ancestral genomes of bread wheat.</title>
        <authorList>
            <consortium name="International Wheat Genome Sequencing Consortium,"/>
            <person name="Marcussen T."/>
            <person name="Sandve S.R."/>
            <person name="Heier L."/>
            <person name="Spannagl M."/>
            <person name="Pfeifer M."/>
            <person name="Jakobsen K.S."/>
            <person name="Wulff B.B."/>
            <person name="Steuernagel B."/>
            <person name="Mayer K.F."/>
            <person name="Olsen O.A."/>
        </authorList>
    </citation>
    <scope>NUCLEOTIDE SEQUENCE [LARGE SCALE GENOMIC DNA]</scope>
    <source>
        <strain evidence="5">cv. AL8/78</strain>
    </source>
</reference>
<dbReference type="Proteomes" id="UP000015105">
    <property type="component" value="Chromosome 1D"/>
</dbReference>
<evidence type="ECO:0000256" key="2">
    <source>
        <dbReference type="ARBA" id="ARBA00022989"/>
    </source>
</evidence>
<dbReference type="Gene3D" id="1.20.1560.10">
    <property type="entry name" value="ABC transporter type 1, transmembrane domain"/>
    <property type="match status" value="1"/>
</dbReference>
<accession>A0A452ZR61</accession>
<dbReference type="AlphaFoldDB" id="A0A452ZR61"/>
<name>A0A452ZR61_AEGTS</name>
<evidence type="ECO:0000313" key="5">
    <source>
        <dbReference type="Proteomes" id="UP000015105"/>
    </source>
</evidence>
<reference evidence="5" key="2">
    <citation type="journal article" date="2017" name="Nat. Plants">
        <title>The Aegilops tauschii genome reveals multiple impacts of transposons.</title>
        <authorList>
            <person name="Zhao G."/>
            <person name="Zou C."/>
            <person name="Li K."/>
            <person name="Wang K."/>
            <person name="Li T."/>
            <person name="Gao L."/>
            <person name="Zhang X."/>
            <person name="Wang H."/>
            <person name="Yang Z."/>
            <person name="Liu X."/>
            <person name="Jiang W."/>
            <person name="Mao L."/>
            <person name="Kong X."/>
            <person name="Jiao Y."/>
            <person name="Jia J."/>
        </authorList>
    </citation>
    <scope>NUCLEOTIDE SEQUENCE [LARGE SCALE GENOMIC DNA]</scope>
    <source>
        <strain evidence="5">cv. AL8/78</strain>
    </source>
</reference>
<dbReference type="InterPro" id="IPR036640">
    <property type="entry name" value="ABC1_TM_sf"/>
</dbReference>
<evidence type="ECO:0000256" key="1">
    <source>
        <dbReference type="ARBA" id="ARBA00022692"/>
    </source>
</evidence>
<keyword evidence="1" id="KW-0812">Transmembrane</keyword>
<proteinExistence type="predicted"/>
<dbReference type="GO" id="GO:0016020">
    <property type="term" value="C:membrane"/>
    <property type="evidence" value="ECO:0007669"/>
    <property type="project" value="InterPro"/>
</dbReference>